<dbReference type="EMBL" id="JBBPBN010000341">
    <property type="protein sequence ID" value="KAK8488722.1"/>
    <property type="molecule type" value="Genomic_DNA"/>
</dbReference>
<comment type="caution">
    <text evidence="2">The sequence shown here is derived from an EMBL/GenBank/DDBJ whole genome shotgun (WGS) entry which is preliminary data.</text>
</comment>
<evidence type="ECO:0000256" key="1">
    <source>
        <dbReference type="SAM" id="MobiDB-lite"/>
    </source>
</evidence>
<accession>A0ABR2A6T6</accession>
<feature type="compositionally biased region" description="Polar residues" evidence="1">
    <location>
        <begin position="69"/>
        <end position="87"/>
    </location>
</feature>
<reference evidence="2 3" key="1">
    <citation type="journal article" date="2024" name="G3 (Bethesda)">
        <title>Genome assembly of Hibiscus sabdariffa L. provides insights into metabolisms of medicinal natural products.</title>
        <authorList>
            <person name="Kim T."/>
        </authorList>
    </citation>
    <scope>NUCLEOTIDE SEQUENCE [LARGE SCALE GENOMIC DNA]</scope>
    <source>
        <strain evidence="2">TK-2024</strain>
        <tissue evidence="2">Old leaves</tissue>
    </source>
</reference>
<sequence>MYPTTQKFGPNQSRYVGLELLGSTGMDDGLGVCQPPTSRKQSPKLSRKGTIAPSMEERRRQRSVRRWSYSPTSSPVVTFPQLDTPSPTQAAVDRQIALTSEYGVPRQPAKPPTVGIQCWSFRPPFDGGDQIWVWFRLWGDDDVSEARNLDQGECTAGTVAGGW</sequence>
<dbReference type="Proteomes" id="UP001396334">
    <property type="component" value="Unassembled WGS sequence"/>
</dbReference>
<evidence type="ECO:0000313" key="3">
    <source>
        <dbReference type="Proteomes" id="UP001396334"/>
    </source>
</evidence>
<proteinExistence type="predicted"/>
<organism evidence="2 3">
    <name type="scientific">Hibiscus sabdariffa</name>
    <name type="common">roselle</name>
    <dbReference type="NCBI Taxonomy" id="183260"/>
    <lineage>
        <taxon>Eukaryota</taxon>
        <taxon>Viridiplantae</taxon>
        <taxon>Streptophyta</taxon>
        <taxon>Embryophyta</taxon>
        <taxon>Tracheophyta</taxon>
        <taxon>Spermatophyta</taxon>
        <taxon>Magnoliopsida</taxon>
        <taxon>eudicotyledons</taxon>
        <taxon>Gunneridae</taxon>
        <taxon>Pentapetalae</taxon>
        <taxon>rosids</taxon>
        <taxon>malvids</taxon>
        <taxon>Malvales</taxon>
        <taxon>Malvaceae</taxon>
        <taxon>Malvoideae</taxon>
        <taxon>Hibiscus</taxon>
    </lineage>
</organism>
<name>A0ABR2A6T6_9ROSI</name>
<feature type="region of interest" description="Disordered" evidence="1">
    <location>
        <begin position="26"/>
        <end position="87"/>
    </location>
</feature>
<protein>
    <submittedName>
        <fullName evidence="2">Uncharacterized protein</fullName>
    </submittedName>
</protein>
<evidence type="ECO:0000313" key="2">
    <source>
        <dbReference type="EMBL" id="KAK8488722.1"/>
    </source>
</evidence>
<keyword evidence="3" id="KW-1185">Reference proteome</keyword>
<gene>
    <name evidence="2" type="ORF">V6N11_068315</name>
</gene>